<dbReference type="RefSeq" id="WP_350391757.1">
    <property type="nucleotide sequence ID" value="NZ_JBELQE010000013.1"/>
</dbReference>
<organism evidence="1 2">
    <name type="scientific">Methylorubrum podarium</name>
    <dbReference type="NCBI Taxonomy" id="200476"/>
    <lineage>
        <taxon>Bacteria</taxon>
        <taxon>Pseudomonadati</taxon>
        <taxon>Pseudomonadota</taxon>
        <taxon>Alphaproteobacteria</taxon>
        <taxon>Hyphomicrobiales</taxon>
        <taxon>Methylobacteriaceae</taxon>
        <taxon>Methylorubrum</taxon>
    </lineage>
</organism>
<evidence type="ECO:0000313" key="2">
    <source>
        <dbReference type="Proteomes" id="UP001480955"/>
    </source>
</evidence>
<reference evidence="1 2" key="1">
    <citation type="submission" date="2024-06" db="EMBL/GenBank/DDBJ databases">
        <authorList>
            <person name="Campbell A.G."/>
        </authorList>
    </citation>
    <scope>NUCLEOTIDE SEQUENCE [LARGE SCALE GENOMIC DNA]</scope>
    <source>
        <strain evidence="1 2">EM12</strain>
    </source>
</reference>
<comment type="caution">
    <text evidence="1">The sequence shown here is derived from an EMBL/GenBank/DDBJ whole genome shotgun (WGS) entry which is preliminary data.</text>
</comment>
<dbReference type="Proteomes" id="UP001480955">
    <property type="component" value="Unassembled WGS sequence"/>
</dbReference>
<protein>
    <submittedName>
        <fullName evidence="1">Uncharacterized protein</fullName>
    </submittedName>
</protein>
<proteinExistence type="predicted"/>
<gene>
    <name evidence="1" type="ORF">ABS772_01285</name>
</gene>
<dbReference type="EMBL" id="JBELQE010000013">
    <property type="protein sequence ID" value="MER2248535.1"/>
    <property type="molecule type" value="Genomic_DNA"/>
</dbReference>
<keyword evidence="2" id="KW-1185">Reference proteome</keyword>
<accession>A0ABV1QGL7</accession>
<name>A0ABV1QGL7_9HYPH</name>
<evidence type="ECO:0000313" key="1">
    <source>
        <dbReference type="EMBL" id="MER2248535.1"/>
    </source>
</evidence>
<sequence length="41" mass="4388">MADFLTQLIVSADPALRPTRPERTKAAAALYARAAAFGKRA</sequence>